<evidence type="ECO:0000259" key="10">
    <source>
        <dbReference type="Pfam" id="PF16686"/>
    </source>
</evidence>
<gene>
    <name evidence="11" type="ORF">WUBG_02283</name>
</gene>
<reference evidence="12" key="1">
    <citation type="submission" date="2012-08" db="EMBL/GenBank/DDBJ databases">
        <title>The Genome Sequence of Wuchereria bancrofti.</title>
        <authorList>
            <person name="Nutman T.B."/>
            <person name="Fink D.L."/>
            <person name="Russ C."/>
            <person name="Young S."/>
            <person name="Zeng Q."/>
            <person name="Koehrsen M."/>
            <person name="Alvarado L."/>
            <person name="Berlin A."/>
            <person name="Chapman S.B."/>
            <person name="Chen Z."/>
            <person name="Freedman E."/>
            <person name="Gellesch M."/>
            <person name="Goldberg J."/>
            <person name="Griggs A."/>
            <person name="Gujja S."/>
            <person name="Heilman E.R."/>
            <person name="Heiman D."/>
            <person name="Hepburn T."/>
            <person name="Howarth C."/>
            <person name="Jen D."/>
            <person name="Larson L."/>
            <person name="Lewis B."/>
            <person name="Mehta T."/>
            <person name="Park D."/>
            <person name="Pearson M."/>
            <person name="Roberts A."/>
            <person name="Saif S."/>
            <person name="Shea T."/>
            <person name="Shenoy N."/>
            <person name="Sisk P."/>
            <person name="Stolte C."/>
            <person name="Sykes S."/>
            <person name="Walk T."/>
            <person name="White J."/>
            <person name="Yandava C."/>
            <person name="Haas B."/>
            <person name="Henn M.R."/>
            <person name="Nusbaum C."/>
            <person name="Birren B."/>
        </authorList>
    </citation>
    <scope>NUCLEOTIDE SEQUENCE [LARGE SCALE GENOMIC DNA]</scope>
    <source>
        <strain evidence="12">NA</strain>
    </source>
</reference>
<dbReference type="GO" id="GO:0000781">
    <property type="term" value="C:chromosome, telomeric region"/>
    <property type="evidence" value="ECO:0007669"/>
    <property type="project" value="UniProtKB-SubCell"/>
</dbReference>
<name>J9EW32_WUCBA</name>
<dbReference type="InterPro" id="IPR032042">
    <property type="entry name" value="POT1PC"/>
</dbReference>
<organism evidence="11 12">
    <name type="scientific">Wuchereria bancrofti</name>
    <dbReference type="NCBI Taxonomy" id="6293"/>
    <lineage>
        <taxon>Eukaryota</taxon>
        <taxon>Metazoa</taxon>
        <taxon>Ecdysozoa</taxon>
        <taxon>Nematoda</taxon>
        <taxon>Chromadorea</taxon>
        <taxon>Rhabditida</taxon>
        <taxon>Spirurina</taxon>
        <taxon>Spiruromorpha</taxon>
        <taxon>Filarioidea</taxon>
        <taxon>Onchocercidae</taxon>
        <taxon>Wuchereria</taxon>
    </lineage>
</organism>
<dbReference type="SUPFAM" id="SSF50249">
    <property type="entry name" value="Nucleic acid-binding proteins"/>
    <property type="match status" value="2"/>
</dbReference>
<evidence type="ECO:0000256" key="5">
    <source>
        <dbReference type="ARBA" id="ARBA00022895"/>
    </source>
</evidence>
<feature type="domain" description="Protection of telomeres protein 1 ssDNA-binding" evidence="10">
    <location>
        <begin position="669"/>
        <end position="801"/>
    </location>
</feature>
<keyword evidence="7" id="KW-0539">Nucleus</keyword>
<sequence>MATNINISELYFEACACMEQGLCYDEINDTENALAFYDRSLLLIKEAAKEKNCKSSDMYKIAMEGKDRVEARMKDLKANKKRQKQFWKKEFKKQIEPVHTIEAELVYYIPNGVQLFIIENETTSVPTAPSSLEIFRFPSGQQKLETIQIEAFMQVGPWSYPLVHGKTPVLKNDFGAYIVPNPTPEHPDMFVGIMLPKNFDIKDKEDFHSILIHYTEIRTQELSLQMSKEEREHLSQKIGDFLLRGGDYLATNINYVVQKTSKIVSDKSARIRSSLVPDQEPMQINASIRFGIHYVHKGSKMVAKCTKYLLDKVGDMGISVGRSLASGAEKHVAGGESGIVHSTFYVLGSGITSASTVWIALENASKAMAKNIADETVDTVKHKWGNQASIITHEALYATGHTSLAALQLWDLGPRSIAGRAARKAGTQFVTDLYKKKSTQHLEDMKKRDVQCSMTIQRKHSVKFNQLKGRAQSGVSSWRTFYRNLTPDIMQPQSSYFYTSLANLRNRNTKEKIHVFAKIVEVRNIRSVDILENVQIASVIYLRDSSTDSFIRCILYSKLTDTFSEEIRTDQIIQLNHIHIRTNPGRLPSLYGKLNEAGFTVVLISDHPGSGYNVVFHSCANYSLPENCEEMIAALQIYSNNVPIVSSAANSVRDSTLVFSNGSKTICHLNQLVRFQYQNIVVQAVSVFISDRNNVVLRCWDTTKPPSSTFFFVNENISEMIHTDEELSSLAQEYLCDIIFYNEHGACLKKSVKPGDVLLLINVHYYVMEDSNMLAVHEGGKRYNRGIRILDDSSSQKAKLLKYGLLICAKSKCLLRT</sequence>
<evidence type="ECO:0000256" key="2">
    <source>
        <dbReference type="ARBA" id="ARBA00004574"/>
    </source>
</evidence>
<dbReference type="GO" id="GO:0005886">
    <property type="term" value="C:plasma membrane"/>
    <property type="evidence" value="ECO:0007669"/>
    <property type="project" value="TreeGrafter"/>
</dbReference>
<evidence type="ECO:0000256" key="4">
    <source>
        <dbReference type="ARBA" id="ARBA00022454"/>
    </source>
</evidence>
<feature type="domain" description="Senescence" evidence="9">
    <location>
        <begin position="241"/>
        <end position="422"/>
    </location>
</feature>
<dbReference type="PANTHER" id="PTHR21068">
    <property type="entry name" value="SPARTIN"/>
    <property type="match status" value="1"/>
</dbReference>
<keyword evidence="4" id="KW-0158">Chromosome</keyword>
<comment type="caution">
    <text evidence="11">The sequence shown here is derived from an EMBL/GenBank/DDBJ whole genome shotgun (WGS) entry which is preliminary data.</text>
</comment>
<evidence type="ECO:0000256" key="1">
    <source>
        <dbReference type="ARBA" id="ARBA00004123"/>
    </source>
</evidence>
<dbReference type="Pfam" id="PF16686">
    <property type="entry name" value="POT1PC"/>
    <property type="match status" value="1"/>
</dbReference>
<dbReference type="CDD" id="cd03524">
    <property type="entry name" value="RPA2_OBF_family"/>
    <property type="match status" value="1"/>
</dbReference>
<dbReference type="InterPro" id="IPR009686">
    <property type="entry name" value="Senescence/spartin_C"/>
</dbReference>
<dbReference type="InterPro" id="IPR045036">
    <property type="entry name" value="Spartin-like"/>
</dbReference>
<comment type="subcellular location">
    <subcellularLocation>
        <location evidence="2">Chromosome</location>
        <location evidence="2">Telomere</location>
    </subcellularLocation>
    <subcellularLocation>
        <location evidence="1">Nucleus</location>
    </subcellularLocation>
</comment>
<evidence type="ECO:0000256" key="3">
    <source>
        <dbReference type="ARBA" id="ARBA00008442"/>
    </source>
</evidence>
<keyword evidence="5" id="KW-0779">Telomere</keyword>
<protein>
    <recommendedName>
        <fullName evidence="13">Senescence domain-containing protein</fullName>
    </recommendedName>
</protein>
<proteinExistence type="inferred from homology"/>
<evidence type="ECO:0000313" key="12">
    <source>
        <dbReference type="Proteomes" id="UP000004810"/>
    </source>
</evidence>
<evidence type="ECO:0000259" key="9">
    <source>
        <dbReference type="Pfam" id="PF06911"/>
    </source>
</evidence>
<dbReference type="GO" id="GO:0005634">
    <property type="term" value="C:nucleus"/>
    <property type="evidence" value="ECO:0007669"/>
    <property type="project" value="UniProtKB-SubCell"/>
</dbReference>
<dbReference type="InterPro" id="IPR012340">
    <property type="entry name" value="NA-bd_OB-fold"/>
</dbReference>
<evidence type="ECO:0000256" key="7">
    <source>
        <dbReference type="ARBA" id="ARBA00023242"/>
    </source>
</evidence>
<feature type="coiled-coil region" evidence="8">
    <location>
        <begin position="59"/>
        <end position="86"/>
    </location>
</feature>
<accession>J9EW32</accession>
<keyword evidence="6" id="KW-0238">DNA-binding</keyword>
<evidence type="ECO:0000256" key="6">
    <source>
        <dbReference type="ARBA" id="ARBA00023125"/>
    </source>
</evidence>
<dbReference type="AlphaFoldDB" id="J9EW32"/>
<dbReference type="EMBL" id="ADBV01000598">
    <property type="protein sequence ID" value="EJW86806.1"/>
    <property type="molecule type" value="Genomic_DNA"/>
</dbReference>
<dbReference type="Pfam" id="PF06911">
    <property type="entry name" value="Senescence"/>
    <property type="match status" value="1"/>
</dbReference>
<dbReference type="GO" id="GO:0030514">
    <property type="term" value="P:negative regulation of BMP signaling pathway"/>
    <property type="evidence" value="ECO:0007669"/>
    <property type="project" value="TreeGrafter"/>
</dbReference>
<evidence type="ECO:0000256" key="8">
    <source>
        <dbReference type="SAM" id="Coils"/>
    </source>
</evidence>
<keyword evidence="8" id="KW-0175">Coiled coil</keyword>
<dbReference type="GO" id="GO:0043047">
    <property type="term" value="F:single-stranded telomeric DNA binding"/>
    <property type="evidence" value="ECO:0007669"/>
    <property type="project" value="InterPro"/>
</dbReference>
<dbReference type="PANTHER" id="PTHR21068:SF43">
    <property type="entry name" value="SPARTIN"/>
    <property type="match status" value="1"/>
</dbReference>
<comment type="similarity">
    <text evidence="3">Belongs to the telombin family.</text>
</comment>
<evidence type="ECO:0008006" key="13">
    <source>
        <dbReference type="Google" id="ProtNLM"/>
    </source>
</evidence>
<dbReference type="Proteomes" id="UP000004810">
    <property type="component" value="Unassembled WGS sequence"/>
</dbReference>
<evidence type="ECO:0000313" key="11">
    <source>
        <dbReference type="EMBL" id="EJW86806.1"/>
    </source>
</evidence>
<dbReference type="Gene3D" id="2.40.50.140">
    <property type="entry name" value="Nucleic acid-binding proteins"/>
    <property type="match status" value="2"/>
</dbReference>
<dbReference type="GO" id="GO:0051301">
    <property type="term" value="P:cell division"/>
    <property type="evidence" value="ECO:0007669"/>
    <property type="project" value="TreeGrafter"/>
</dbReference>